<dbReference type="SUPFAM" id="SSF56601">
    <property type="entry name" value="beta-lactamase/transpeptidase-like"/>
    <property type="match status" value="1"/>
</dbReference>
<dbReference type="GO" id="GO:0071555">
    <property type="term" value="P:cell wall organization"/>
    <property type="evidence" value="ECO:0007669"/>
    <property type="project" value="UniProtKB-KW"/>
</dbReference>
<comment type="subcellular location">
    <subcellularLocation>
        <location evidence="16">Cell inner membrane</location>
        <topology evidence="16">Single-pass membrane protein</topology>
    </subcellularLocation>
    <subcellularLocation>
        <location evidence="1">Membrane</location>
    </subcellularLocation>
</comment>
<dbReference type="GO" id="GO:0000917">
    <property type="term" value="P:division septum assembly"/>
    <property type="evidence" value="ECO:0007669"/>
    <property type="project" value="UniProtKB-KW"/>
</dbReference>
<evidence type="ECO:0000256" key="8">
    <source>
        <dbReference type="ARBA" id="ARBA00022801"/>
    </source>
</evidence>
<gene>
    <name evidence="16" type="primary">ftsI</name>
    <name evidence="19" type="ORF">H0A36_06440</name>
</gene>
<comment type="caution">
    <text evidence="19">The sequence shown here is derived from an EMBL/GenBank/DDBJ whole genome shotgun (WGS) entry which is preliminary data.</text>
</comment>
<feature type="active site" description="Acyl-ester intermediate" evidence="16">
    <location>
        <position position="292"/>
    </location>
</feature>
<keyword evidence="3 16" id="KW-0997">Cell inner membrane</keyword>
<name>A0A853I686_9GAMM</name>
<feature type="transmembrane region" description="Helical" evidence="16">
    <location>
        <begin position="12"/>
        <end position="32"/>
    </location>
</feature>
<evidence type="ECO:0000313" key="19">
    <source>
        <dbReference type="EMBL" id="NYZ65644.1"/>
    </source>
</evidence>
<dbReference type="PANTHER" id="PTHR30627">
    <property type="entry name" value="PEPTIDOGLYCAN D,D-TRANSPEPTIDASE"/>
    <property type="match status" value="1"/>
</dbReference>
<dbReference type="Gene3D" id="3.30.450.330">
    <property type="match status" value="1"/>
</dbReference>
<keyword evidence="20" id="KW-1185">Reference proteome</keyword>
<evidence type="ECO:0000256" key="5">
    <source>
        <dbReference type="ARBA" id="ARBA00022645"/>
    </source>
</evidence>
<dbReference type="InterPro" id="IPR037532">
    <property type="entry name" value="FtsI_transpept"/>
</dbReference>
<comment type="catalytic activity">
    <reaction evidence="16">
        <text>Preferential cleavage: (Ac)2-L-Lys-D-Ala-|-D-Ala. Also transpeptidation of peptidyl-alanyl moieties that are N-acyl substituents of D-alanine.</text>
        <dbReference type="EC" id="3.4.16.4"/>
    </reaction>
</comment>
<dbReference type="EMBL" id="JACCKB010000006">
    <property type="protein sequence ID" value="NYZ65644.1"/>
    <property type="molecule type" value="Genomic_DNA"/>
</dbReference>
<keyword evidence="15 16" id="KW-0961">Cell wall biogenesis/degradation</keyword>
<evidence type="ECO:0000256" key="2">
    <source>
        <dbReference type="ARBA" id="ARBA00022475"/>
    </source>
</evidence>
<dbReference type="GO" id="GO:0008658">
    <property type="term" value="F:penicillin binding"/>
    <property type="evidence" value="ECO:0007669"/>
    <property type="project" value="InterPro"/>
</dbReference>
<comment type="similarity">
    <text evidence="16">Belongs to the transpeptidase family. FtsI subfamily.</text>
</comment>
<evidence type="ECO:0000313" key="20">
    <source>
        <dbReference type="Proteomes" id="UP000569732"/>
    </source>
</evidence>
<dbReference type="GO" id="GO:0009002">
    <property type="term" value="F:serine-type D-Ala-D-Ala carboxypeptidase activity"/>
    <property type="evidence" value="ECO:0007669"/>
    <property type="project" value="UniProtKB-UniRule"/>
</dbReference>
<keyword evidence="6 16" id="KW-0645">Protease</keyword>
<dbReference type="GO" id="GO:0008360">
    <property type="term" value="P:regulation of cell shape"/>
    <property type="evidence" value="ECO:0007669"/>
    <property type="project" value="UniProtKB-KW"/>
</dbReference>
<dbReference type="GO" id="GO:0006508">
    <property type="term" value="P:proteolysis"/>
    <property type="evidence" value="ECO:0007669"/>
    <property type="project" value="UniProtKB-KW"/>
</dbReference>
<keyword evidence="8 16" id="KW-0378">Hydrolase</keyword>
<evidence type="ECO:0000256" key="6">
    <source>
        <dbReference type="ARBA" id="ARBA00022670"/>
    </source>
</evidence>
<evidence type="ECO:0000256" key="12">
    <source>
        <dbReference type="ARBA" id="ARBA00023136"/>
    </source>
</evidence>
<accession>A0A853I686</accession>
<evidence type="ECO:0000256" key="11">
    <source>
        <dbReference type="ARBA" id="ARBA00022989"/>
    </source>
</evidence>
<dbReference type="InterPro" id="IPR012338">
    <property type="entry name" value="Beta-lactam/transpept-like"/>
</dbReference>
<dbReference type="InterPro" id="IPR005311">
    <property type="entry name" value="PBP_dimer"/>
</dbReference>
<dbReference type="InterPro" id="IPR001460">
    <property type="entry name" value="PCN-bd_Tpept"/>
</dbReference>
<comment type="pathway">
    <text evidence="16">Cell wall biogenesis; peptidoglycan biosynthesis.</text>
</comment>
<evidence type="ECO:0000256" key="9">
    <source>
        <dbReference type="ARBA" id="ARBA00022960"/>
    </source>
</evidence>
<dbReference type="GO" id="GO:0009252">
    <property type="term" value="P:peptidoglycan biosynthetic process"/>
    <property type="evidence" value="ECO:0007669"/>
    <property type="project" value="UniProtKB-UniRule"/>
</dbReference>
<keyword evidence="10 16" id="KW-0573">Peptidoglycan synthesis</keyword>
<keyword evidence="13 16" id="KW-0717">Septation</keyword>
<keyword evidence="7 16" id="KW-0812">Transmembrane</keyword>
<dbReference type="AlphaFoldDB" id="A0A853I686"/>
<dbReference type="EC" id="3.4.16.4" evidence="16"/>
<reference evidence="19 20" key="1">
    <citation type="submission" date="2020-07" db="EMBL/GenBank/DDBJ databases">
        <title>Endozoicomonas sp. nov., isolated from sediment.</title>
        <authorList>
            <person name="Gu T."/>
        </authorList>
    </citation>
    <scope>NUCLEOTIDE SEQUENCE [LARGE SCALE GENOMIC DNA]</scope>
    <source>
        <strain evidence="19 20">SM1973</strain>
    </source>
</reference>
<dbReference type="Pfam" id="PF00905">
    <property type="entry name" value="Transpeptidase"/>
    <property type="match status" value="1"/>
</dbReference>
<dbReference type="GO" id="GO:0008955">
    <property type="term" value="F:peptidoglycan glycosyltransferase activity"/>
    <property type="evidence" value="ECO:0007669"/>
    <property type="project" value="InterPro"/>
</dbReference>
<comment type="function">
    <text evidence="16">Catalyzes cross-linking of the peptidoglycan cell wall at the division septum.</text>
</comment>
<keyword evidence="14 16" id="KW-0131">Cell cycle</keyword>
<evidence type="ECO:0000256" key="4">
    <source>
        <dbReference type="ARBA" id="ARBA00022618"/>
    </source>
</evidence>
<evidence type="ECO:0000259" key="18">
    <source>
        <dbReference type="Pfam" id="PF03717"/>
    </source>
</evidence>
<dbReference type="SUPFAM" id="SSF56519">
    <property type="entry name" value="Penicillin binding protein dimerisation domain"/>
    <property type="match status" value="1"/>
</dbReference>
<keyword evidence="2 16" id="KW-1003">Cell membrane</keyword>
<evidence type="ECO:0000256" key="3">
    <source>
        <dbReference type="ARBA" id="ARBA00022519"/>
    </source>
</evidence>
<dbReference type="Proteomes" id="UP000569732">
    <property type="component" value="Unassembled WGS sequence"/>
</dbReference>
<feature type="domain" description="Penicillin-binding protein transpeptidase" evidence="17">
    <location>
        <begin position="245"/>
        <end position="541"/>
    </location>
</feature>
<protein>
    <recommendedName>
        <fullName evidence="16">Peptidoglycan D,D-transpeptidase FtsI</fullName>
        <ecNumber evidence="16">3.4.16.4</ecNumber>
    </recommendedName>
    <alternativeName>
        <fullName evidence="16">Penicillin-binding protein 3</fullName>
        <shortName evidence="16">PBP-3</shortName>
    </alternativeName>
</protein>
<evidence type="ECO:0000256" key="1">
    <source>
        <dbReference type="ARBA" id="ARBA00004370"/>
    </source>
</evidence>
<evidence type="ECO:0000256" key="16">
    <source>
        <dbReference type="HAMAP-Rule" id="MF_02080"/>
    </source>
</evidence>
<keyword evidence="11 16" id="KW-1133">Transmembrane helix</keyword>
<dbReference type="Gene3D" id="3.40.710.10">
    <property type="entry name" value="DD-peptidase/beta-lactamase superfamily"/>
    <property type="match status" value="1"/>
</dbReference>
<keyword evidence="9 16" id="KW-0133">Cell shape</keyword>
<organism evidence="19 20">
    <name type="scientific">Spartinivicinus marinus</name>
    <dbReference type="NCBI Taxonomy" id="2994442"/>
    <lineage>
        <taxon>Bacteria</taxon>
        <taxon>Pseudomonadati</taxon>
        <taxon>Pseudomonadota</taxon>
        <taxon>Gammaproteobacteria</taxon>
        <taxon>Oceanospirillales</taxon>
        <taxon>Zooshikellaceae</taxon>
        <taxon>Spartinivicinus</taxon>
    </lineage>
</organism>
<evidence type="ECO:0000256" key="7">
    <source>
        <dbReference type="ARBA" id="ARBA00022692"/>
    </source>
</evidence>
<sequence length="569" mass="62149">MSQLNTQVPVWRFRLIVTVLVVASALVGWRIIDLQVIDRHFLQNEGAKRVVRHSEVAATRGIIFDRNGEPLAVSTPVVTIWGNPKELSQTKAQWPVIAKHLGVSSSYFAKKVNDNRSKEFIYLKRHMRPKLAQQLLAEKVRGIYGIDEFKRYYPAGRVAAHIVGFTNIDGKGQEGIELAFDHWLTGKPGQVRLYKDRKGRLVRSAELIKSAQPGKELYLSIDLRVQNLAYRELAKAVKRNNASGGTLVILDVQTGEILAMVNQPVYNPNNRRRVRAGAIRNRAMTDIFEPGSTLKPFTIAAALETGEFTSSSLIDTSPGYMMVGRKTIKDHRNYGVIDITTVLKKSSNIGMTKIIQQVTAPTVASLLHRMGFGIDTGTGFPGESTGLLPLRSQWRATEEATLSYGYGMAVTAVQLTQAYGVLANRGKKVPTTLLRLDEQPEASQVIPGKVAHDVVKMLTSVVEKGGTGTQGAIDAYQVAGKTGTARIAEAGGYSEKKHHSVFSGLAPAGNPRLAAVVMIDNPKNKKYYGGEVAAPVFSKVVAGSLQLLGVSPDNSARLAKRGRDRSNNT</sequence>
<dbReference type="Pfam" id="PF03717">
    <property type="entry name" value="PBP_dimer"/>
    <property type="match status" value="1"/>
</dbReference>
<evidence type="ECO:0000259" key="17">
    <source>
        <dbReference type="Pfam" id="PF00905"/>
    </source>
</evidence>
<keyword evidence="4 16" id="KW-0132">Cell division</keyword>
<dbReference type="GO" id="GO:0005886">
    <property type="term" value="C:plasma membrane"/>
    <property type="evidence" value="ECO:0007669"/>
    <property type="project" value="UniProtKB-SubCell"/>
</dbReference>
<dbReference type="UniPathway" id="UPA00219"/>
<dbReference type="RefSeq" id="WP_180567674.1">
    <property type="nucleotide sequence ID" value="NZ_JACCKB010000006.1"/>
</dbReference>
<feature type="domain" description="Penicillin-binding protein dimerisation" evidence="18">
    <location>
        <begin position="56"/>
        <end position="204"/>
    </location>
</feature>
<evidence type="ECO:0000256" key="13">
    <source>
        <dbReference type="ARBA" id="ARBA00023210"/>
    </source>
</evidence>
<dbReference type="InterPro" id="IPR036138">
    <property type="entry name" value="PBP_dimer_sf"/>
</dbReference>
<dbReference type="Gene3D" id="3.90.1310.10">
    <property type="entry name" value="Penicillin-binding protein 2a (Domain 2)"/>
    <property type="match status" value="1"/>
</dbReference>
<evidence type="ECO:0000256" key="14">
    <source>
        <dbReference type="ARBA" id="ARBA00023306"/>
    </source>
</evidence>
<dbReference type="GO" id="GO:0043093">
    <property type="term" value="P:FtsZ-dependent cytokinesis"/>
    <property type="evidence" value="ECO:0007669"/>
    <property type="project" value="UniProtKB-UniRule"/>
</dbReference>
<proteinExistence type="inferred from homology"/>
<evidence type="ECO:0000256" key="15">
    <source>
        <dbReference type="ARBA" id="ARBA00023316"/>
    </source>
</evidence>
<dbReference type="HAMAP" id="MF_02080">
    <property type="entry name" value="FtsI_transpept"/>
    <property type="match status" value="1"/>
</dbReference>
<keyword evidence="12 16" id="KW-0472">Membrane</keyword>
<evidence type="ECO:0000256" key="10">
    <source>
        <dbReference type="ARBA" id="ARBA00022984"/>
    </source>
</evidence>
<keyword evidence="5 16" id="KW-0121">Carboxypeptidase</keyword>
<dbReference type="PANTHER" id="PTHR30627:SF1">
    <property type="entry name" value="PEPTIDOGLYCAN D,D-TRANSPEPTIDASE FTSI"/>
    <property type="match status" value="1"/>
</dbReference>
<dbReference type="InterPro" id="IPR050515">
    <property type="entry name" value="Beta-lactam/transpept"/>
</dbReference>